<dbReference type="EMBL" id="CACRTC010000039">
    <property type="protein sequence ID" value="VYT42062.1"/>
    <property type="molecule type" value="Genomic_DNA"/>
</dbReference>
<name>A0A6N2WMX4_BACUN</name>
<dbReference type="RefSeq" id="WP_005834025.1">
    <property type="nucleotide sequence ID" value="NZ_CACRTC010000039.1"/>
</dbReference>
<reference evidence="1" key="1">
    <citation type="submission" date="2019-11" db="EMBL/GenBank/DDBJ databases">
        <authorList>
            <person name="Feng L."/>
        </authorList>
    </citation>
    <scope>NUCLEOTIDE SEQUENCE</scope>
    <source>
        <strain evidence="1">BuniformisLFYP32</strain>
    </source>
</reference>
<proteinExistence type="predicted"/>
<dbReference type="AlphaFoldDB" id="A0A6N2WMX4"/>
<dbReference type="GeneID" id="99750242"/>
<accession>A0A6N2WMX4</accession>
<protein>
    <submittedName>
        <fullName evidence="1">Uncharacterized protein</fullName>
    </submittedName>
</protein>
<sequence>MENTHLVFYPEASEFSKNTYEFEKMGIRLAGCIDEVRWKYRYNALDV</sequence>
<gene>
    <name evidence="1" type="ORF">BULFYP32_03716</name>
</gene>
<organism evidence="1">
    <name type="scientific">Bacteroides uniformis</name>
    <dbReference type="NCBI Taxonomy" id="820"/>
    <lineage>
        <taxon>Bacteria</taxon>
        <taxon>Pseudomonadati</taxon>
        <taxon>Bacteroidota</taxon>
        <taxon>Bacteroidia</taxon>
        <taxon>Bacteroidales</taxon>
        <taxon>Bacteroidaceae</taxon>
        <taxon>Bacteroides</taxon>
    </lineage>
</organism>
<evidence type="ECO:0000313" key="1">
    <source>
        <dbReference type="EMBL" id="VYT42062.1"/>
    </source>
</evidence>